<feature type="compositionally biased region" description="Low complexity" evidence="6">
    <location>
        <begin position="1740"/>
        <end position="1779"/>
    </location>
</feature>
<dbReference type="CDD" id="cd03217">
    <property type="entry name" value="ABC_FeS_Assembly"/>
    <property type="match status" value="1"/>
</dbReference>
<keyword evidence="7" id="KW-0812">Transmembrane</keyword>
<evidence type="ECO:0000256" key="3">
    <source>
        <dbReference type="ARBA" id="ARBA00022741"/>
    </source>
</evidence>
<feature type="domain" description="F-box" evidence="8">
    <location>
        <begin position="2097"/>
        <end position="2144"/>
    </location>
</feature>
<dbReference type="OrthoDB" id="294853at2759"/>
<gene>
    <name evidence="10" type="ORF">C2E21_0551</name>
</gene>
<dbReference type="InterPro" id="IPR027417">
    <property type="entry name" value="P-loop_NTPase"/>
</dbReference>
<evidence type="ECO:0000259" key="9">
    <source>
        <dbReference type="PROSITE" id="PS50893"/>
    </source>
</evidence>
<dbReference type="PROSITE" id="PS50181">
    <property type="entry name" value="FBOX"/>
    <property type="match status" value="1"/>
</dbReference>
<dbReference type="SMART" id="SM00382">
    <property type="entry name" value="AAA"/>
    <property type="match status" value="1"/>
</dbReference>
<dbReference type="SUPFAM" id="SSF48371">
    <property type="entry name" value="ARM repeat"/>
    <property type="match status" value="2"/>
</dbReference>
<dbReference type="GO" id="GO:0005524">
    <property type="term" value="F:ATP binding"/>
    <property type="evidence" value="ECO:0007669"/>
    <property type="project" value="UniProtKB-KW"/>
</dbReference>
<dbReference type="PANTHER" id="PTHR43204:SF1">
    <property type="entry name" value="ABC TRANSPORTER I FAMILY MEMBER 6, CHLOROPLASTIC"/>
    <property type="match status" value="1"/>
</dbReference>
<keyword evidence="7" id="KW-1133">Transmembrane helix</keyword>
<dbReference type="SUPFAM" id="SSF81383">
    <property type="entry name" value="F-box domain"/>
    <property type="match status" value="1"/>
</dbReference>
<dbReference type="InterPro" id="IPR003593">
    <property type="entry name" value="AAA+_ATPase"/>
</dbReference>
<feature type="region of interest" description="Disordered" evidence="6">
    <location>
        <begin position="1722"/>
        <end position="1780"/>
    </location>
</feature>
<dbReference type="Pfam" id="PF12783">
    <property type="entry name" value="Sec7-like_HUS"/>
    <property type="match status" value="1"/>
</dbReference>
<dbReference type="PANTHER" id="PTHR43204">
    <property type="entry name" value="ABC TRANSPORTER I FAMILY MEMBER 6, CHLOROPLASTIC"/>
    <property type="match status" value="1"/>
</dbReference>
<evidence type="ECO:0000256" key="5">
    <source>
        <dbReference type="ARBA" id="ARBA00022927"/>
    </source>
</evidence>
<dbReference type="EMBL" id="LHPG02000001">
    <property type="protein sequence ID" value="PRW61621.1"/>
    <property type="molecule type" value="Genomic_DNA"/>
</dbReference>
<feature type="transmembrane region" description="Helical" evidence="7">
    <location>
        <begin position="116"/>
        <end position="140"/>
    </location>
</feature>
<name>A0A2P6U5M5_CHLSO</name>
<dbReference type="InterPro" id="IPR010230">
    <property type="entry name" value="FeS-cluster_ATPase_SufC"/>
</dbReference>
<dbReference type="InterPro" id="IPR032691">
    <property type="entry name" value="Mon2/Sec7/BIG1-like_HUS"/>
</dbReference>
<evidence type="ECO:0000259" key="8">
    <source>
        <dbReference type="PROSITE" id="PS50181"/>
    </source>
</evidence>
<keyword evidence="7" id="KW-0472">Membrane</keyword>
<feature type="region of interest" description="Disordered" evidence="6">
    <location>
        <begin position="791"/>
        <end position="812"/>
    </location>
</feature>
<evidence type="ECO:0000256" key="7">
    <source>
        <dbReference type="SAM" id="Phobius"/>
    </source>
</evidence>
<dbReference type="NCBIfam" id="TIGR01978">
    <property type="entry name" value="sufC"/>
    <property type="match status" value="1"/>
</dbReference>
<dbReference type="InterPro" id="IPR017871">
    <property type="entry name" value="ABC_transporter-like_CS"/>
</dbReference>
<keyword evidence="11" id="KW-1185">Reference proteome</keyword>
<dbReference type="InterPro" id="IPR032675">
    <property type="entry name" value="LRR_dom_sf"/>
</dbReference>
<dbReference type="GO" id="GO:0005930">
    <property type="term" value="C:axoneme"/>
    <property type="evidence" value="ECO:0007669"/>
    <property type="project" value="UniProtKB-SubCell"/>
</dbReference>
<dbReference type="GO" id="GO:0015031">
    <property type="term" value="P:protein transport"/>
    <property type="evidence" value="ECO:0007669"/>
    <property type="project" value="UniProtKB-KW"/>
</dbReference>
<dbReference type="SUPFAM" id="SSF52540">
    <property type="entry name" value="P-loop containing nucleoside triphosphate hydrolases"/>
    <property type="match status" value="1"/>
</dbReference>
<feature type="transmembrane region" description="Helical" evidence="7">
    <location>
        <begin position="60"/>
        <end position="81"/>
    </location>
</feature>
<sequence>MKRATIVHDQVNLALIPLIGALTIAGLVGAIDPSVTTYAFLAYVLLDSVWLLLQPDAVPSLPFVILFHHAVTAVLLCVPLAHPHLHWYTCVDGIVELNTMFLIARRQLPWRAARKLCSWLYWGTFLPMRCILYPVMVPVFLREMQQVEHAPWWHTTACVGAQVILCIFNYVLLALSLMRQRSKGSAAAKAGKPSKLVAGGRELRDVQPELIKAKPAATSPLRLRAKGLATMPGVAAVLETEYRQLAQDARSKEGLAGFFSSAADQQAVKDAAERVILKVRGIGEAPDATDQIKMHYQEVLKPLQLSLDTKSDRLKSRALAICQNLIANAALPAEASEAVTAMLARVDKNTDENVQLKTLQTALTLLQSPLRPRSEEQIGAVLGVCLRLTNRKGHKDAVLTTAAATVRQAVALVLSYVDVEAELQGQAAAAEAGEAGEAPGGAAYAAQKLVEDLCNIASGAPPLWLKSPSLPRTFVLELLDFVLANSPDVFRRLPPFQNALAVRMTQLIQAQLQDHLDAGAAGASFATNNFSTFRALLRLARTLLRSYYPLLGPRSGSLVQSVLAGLAPRYPLFQRVALMQLVRSLLGDPVLTYHLFASYDLAVDRKLDAVQSLCGAANEVIQATLTAAANKDPEDEPPLDVVATLYSDKTAGKDWSMDTDWEDAPVHVQRGYLAMLAIDSLLAFMGSVEKLVDMAVEQGGAMPPALSKGPGSVDHIEVEVCKGLVQRTWRGMLSAISQLLQRSTGEELVLQLLKGYQTFTQACGNLPLLEPRDAFLANLCEFALAVPREPGSEADSLSPRGAPQDKLTSPRSALAAAAEAAESGLVLAPKNVQSMRTLFNIAHRLSNVLGPAWGLVLETMNTLDRILNSPRTTTQEVSTQSGEAAMSSDLAILAAAASQLFECTRDMSREAVVALLSGLRDVSMRNIPTATAAVGQVPKLFALNRMVEVLLYNIGRIYDLWAIFLSHVLEVIADPKPPVRAAAIEALGRAITGALGSLPAVAGRSSSEEGGAGGATSRRGSESSGGVEHMLLVALEALYNNNKERDVRLGVLRVLLNVLQRHGERLSDGWTPVFRLLAAVPASAGEGEADTIDLAFQSVQLTCSDYMAAMPFARLKRCLEVAVLYSSQQADVNVALTTISLLWNAADMFGKAGARAAAAHPASASVVAVAAAEDESDTEVEAAVMALPAAENGEGEGSSSDDEAASPSGKSRGLLAELTPVQTEDLLQMIFLALQAVSQDVRPEVRNSGVRTLFAVVVNQGPRLSRTLWEQCLWEMLFPLLNHAYLMSATASRDEAESMVLGQSRGKEVRVMVHHSRNSEQKQWDETVVIALGGMARLLRAHLPAIVGMDRVAAGWEEMMVVVESSMAGGRKEVALAAIALLSAVLAAHGSITDIVTPAMWKRAVRALGVGVEAATSPACMVPLMARTELLALIGQLYGSLRSRFDTEDTSTVFVWVEKFSRNPWSDDDAANSAQVVMGMPPVQKAALAMLPKLAPTHLPQLYPDYIYSIVRLLRPEHVIEQWQEQQAEAAERAAAAAAAQQQFSIPSHPGTEAQGAGAAAQASAASRSPAAEGPLLPTTATVKQPPGQVAQAKFALTSAFLEKVIEQLVAVFRDAPLAVRATTFASVVSALGRCMEVRYIVYHESLWRISAQAFNAVVPAGLPALAAAATAGEDTAASWEALADAFETFLLGANVLAGVQAAAVPSPEASVASDVTVARSLTTSRPGSRSASQSQEVTSAPRGEGEAGSAAGASAAAAAPQAHHGGLAGAGAPTPLSAQQARQDAELEVAVLDCLTDAVLTQCATAPLEMKERLIATVDAGASRPKELSVPQATTSSNFGHVCIRKMYVLCSRGGGQVADPDGCLLEVSRLALPVFMARCDAVLRTYAEDQARVPPTPQMQPSAAGPSAATASSALSAAQRGRLDEVLCILEVLASMTLAPQVADAAMPPSDFLAQMVSNLRSRPEVAARGRERTHLLLLYSALCGCITCKEGRVREMVKDVLLLAGAEIGVGMPLPAVPSRRASTASGMAFGGAAGSVPGNLSTTSDSQAMVKDYESPTKRRHSLTGAAVPTARVGSFVARRAATVTLSVPDAEPMRLGDLPDAALIHILACIDGSQQRHRLVLVSRRFRRLCHSGALLQRLSASLGKVNDEGQFLPRLASLARWLKLSGSHVRQLQLDLRVPADAPGSGMRRAFKALKQALAAACPNLAELSIQLDATVKASSWLVQLRGLQHLELASSEGLRLTADLLGSRQLERLRLRGGSSLRVATAAVLPASLTALELSGSRDEELPPQVAGCLILKSLTVADSACTTAGFCLLAELGGSLRSLALHRCEYLPAAITFQSLPRLQSLELRGCCPGDGPLLAAAALQSVLERVPQLTELRITPPCQLDAFPAALERLHHLQVFEWGEPAPGAPQLPAGPWLLQLQHVALPANAAAASLAVLSAAWQLECLARAARLVTRAAAGDVLLEVHDLQAKIAATGQQILKGVTLTVREGEVHAIMGKNGSGKSTLSKVLVGHPDYEVTGGSATYKGQDLFEVEPEERSHMGLFLSFQSPVEIPGVSNIDFLRIATNARRKARGKSELDPLEFYAHVMPKLEALNMDPAFLNRNVNEGFSGGEKKRNEILQLACLEADMAILDEIDSGLDIDALRDVSAAVNGLKAQRPDMGILMVTHYKRLLDYIRPDQVHIMQEGRIITTGDMGLVDKLEEEGYAVLKST</sequence>
<evidence type="ECO:0000256" key="1">
    <source>
        <dbReference type="ARBA" id="ARBA00004430"/>
    </source>
</evidence>
<evidence type="ECO:0000256" key="2">
    <source>
        <dbReference type="ARBA" id="ARBA00022448"/>
    </source>
</evidence>
<dbReference type="Gene3D" id="3.80.10.10">
    <property type="entry name" value="Ribonuclease Inhibitor"/>
    <property type="match status" value="1"/>
</dbReference>
<dbReference type="STRING" id="3076.A0A2P6U5M5"/>
<keyword evidence="5" id="KW-0653">Protein transport</keyword>
<dbReference type="PROSITE" id="PS00211">
    <property type="entry name" value="ABC_TRANSPORTER_1"/>
    <property type="match status" value="1"/>
</dbReference>
<feature type="compositionally biased region" description="Polar residues" evidence="6">
    <location>
        <begin position="1722"/>
        <end position="1739"/>
    </location>
</feature>
<evidence type="ECO:0000256" key="4">
    <source>
        <dbReference type="ARBA" id="ARBA00022840"/>
    </source>
</evidence>
<evidence type="ECO:0000256" key="6">
    <source>
        <dbReference type="SAM" id="MobiDB-lite"/>
    </source>
</evidence>
<keyword evidence="4" id="KW-0067">ATP-binding</keyword>
<keyword evidence="2" id="KW-0813">Transport</keyword>
<dbReference type="InterPro" id="IPR003439">
    <property type="entry name" value="ABC_transporter-like_ATP-bd"/>
</dbReference>
<feature type="domain" description="ABC transporter" evidence="9">
    <location>
        <begin position="2473"/>
        <end position="2721"/>
    </location>
</feature>
<evidence type="ECO:0000313" key="11">
    <source>
        <dbReference type="Proteomes" id="UP000239899"/>
    </source>
</evidence>
<protein>
    <submittedName>
        <fullName evidence="10">MON2-like protein isoform X1 isoform A</fullName>
    </submittedName>
</protein>
<dbReference type="GO" id="GO:0016887">
    <property type="term" value="F:ATP hydrolysis activity"/>
    <property type="evidence" value="ECO:0007669"/>
    <property type="project" value="InterPro"/>
</dbReference>
<dbReference type="Pfam" id="PF00005">
    <property type="entry name" value="ABC_tran"/>
    <property type="match status" value="1"/>
</dbReference>
<dbReference type="Pfam" id="PF16206">
    <property type="entry name" value="Mon2_C"/>
    <property type="match status" value="2"/>
</dbReference>
<reference evidence="10 11" key="1">
    <citation type="journal article" date="2018" name="Plant J.">
        <title>Genome sequences of Chlorella sorokiniana UTEX 1602 and Micractinium conductrix SAG 241.80: implications to maltose excretion by a green alga.</title>
        <authorList>
            <person name="Arriola M.B."/>
            <person name="Velmurugan N."/>
            <person name="Zhang Y."/>
            <person name="Plunkett M.H."/>
            <person name="Hondzo H."/>
            <person name="Barney B.M."/>
        </authorList>
    </citation>
    <scope>NUCLEOTIDE SEQUENCE [LARGE SCALE GENOMIC DNA]</scope>
    <source>
        <strain evidence="11">UTEX 1602</strain>
    </source>
</reference>
<dbReference type="InterPro" id="IPR001810">
    <property type="entry name" value="F-box_dom"/>
</dbReference>
<dbReference type="Pfam" id="PF16213">
    <property type="entry name" value="DCB"/>
    <property type="match status" value="1"/>
</dbReference>
<comment type="subcellular location">
    <subcellularLocation>
        <location evidence="1">Cytoplasm</location>
        <location evidence="1">Cytoskeleton</location>
        <location evidence="1">Cilium axoneme</location>
    </subcellularLocation>
</comment>
<feature type="region of interest" description="Disordered" evidence="6">
    <location>
        <begin position="1541"/>
        <end position="1583"/>
    </location>
</feature>
<organism evidence="10 11">
    <name type="scientific">Chlorella sorokiniana</name>
    <name type="common">Freshwater green alga</name>
    <dbReference type="NCBI Taxonomy" id="3076"/>
    <lineage>
        <taxon>Eukaryota</taxon>
        <taxon>Viridiplantae</taxon>
        <taxon>Chlorophyta</taxon>
        <taxon>core chlorophytes</taxon>
        <taxon>Trebouxiophyceae</taxon>
        <taxon>Chlorellales</taxon>
        <taxon>Chlorellaceae</taxon>
        <taxon>Chlorella clade</taxon>
        <taxon>Chlorella</taxon>
    </lineage>
</organism>
<feature type="region of interest" description="Disordered" evidence="6">
    <location>
        <begin position="1190"/>
        <end position="1210"/>
    </location>
</feature>
<dbReference type="Pfam" id="PF09324">
    <property type="entry name" value="Sec7-like_HDS"/>
    <property type="match status" value="1"/>
</dbReference>
<feature type="transmembrane region" description="Helical" evidence="7">
    <location>
        <begin position="152"/>
        <end position="175"/>
    </location>
</feature>
<feature type="compositionally biased region" description="Low complexity" evidence="6">
    <location>
        <begin position="1553"/>
        <end position="1575"/>
    </location>
</feature>
<dbReference type="Proteomes" id="UP000239899">
    <property type="component" value="Unassembled WGS sequence"/>
</dbReference>
<keyword evidence="3" id="KW-0547">Nucleotide-binding</keyword>
<dbReference type="PROSITE" id="PS50893">
    <property type="entry name" value="ABC_TRANSPORTER_2"/>
    <property type="match status" value="1"/>
</dbReference>
<dbReference type="SUPFAM" id="SSF52047">
    <property type="entry name" value="RNI-like"/>
    <property type="match status" value="1"/>
</dbReference>
<feature type="region of interest" description="Disordered" evidence="6">
    <location>
        <begin position="1002"/>
        <end position="1023"/>
    </location>
</feature>
<dbReference type="InterPro" id="IPR016024">
    <property type="entry name" value="ARM-type_fold"/>
</dbReference>
<proteinExistence type="predicted"/>
<evidence type="ECO:0000313" key="10">
    <source>
        <dbReference type="EMBL" id="PRW61621.1"/>
    </source>
</evidence>
<accession>A0A2P6U5M5</accession>
<comment type="caution">
    <text evidence="10">The sequence shown here is derived from an EMBL/GenBank/DDBJ whole genome shotgun (WGS) entry which is preliminary data.</text>
</comment>
<dbReference type="InterPro" id="IPR015403">
    <property type="entry name" value="Mon2/Sec7/BIG1-like_HDS"/>
</dbReference>
<feature type="transmembrane region" description="Helical" evidence="7">
    <location>
        <begin position="37"/>
        <end position="53"/>
    </location>
</feature>
<dbReference type="InterPro" id="IPR032629">
    <property type="entry name" value="DCB_dom"/>
</dbReference>
<dbReference type="Gene3D" id="3.40.50.300">
    <property type="entry name" value="P-loop containing nucleotide triphosphate hydrolases"/>
    <property type="match status" value="1"/>
</dbReference>
<dbReference type="InterPro" id="IPR032817">
    <property type="entry name" value="Mon2_C"/>
</dbReference>
<dbReference type="InterPro" id="IPR036047">
    <property type="entry name" value="F-box-like_dom_sf"/>
</dbReference>
<feature type="transmembrane region" description="Helical" evidence="7">
    <location>
        <begin position="12"/>
        <end position="31"/>
    </location>
</feature>